<dbReference type="SUPFAM" id="SSF55120">
    <property type="entry name" value="Pseudouridine synthase"/>
    <property type="match status" value="1"/>
</dbReference>
<dbReference type="PANTHER" id="PTHR21600:SF87">
    <property type="entry name" value="RNA PSEUDOURIDYLATE SYNTHASE DOMAIN-CONTAINING PROTEIN 1"/>
    <property type="match status" value="1"/>
</dbReference>
<dbReference type="InterPro" id="IPR006225">
    <property type="entry name" value="PsdUridine_synth_RluC/D"/>
</dbReference>
<dbReference type="InterPro" id="IPR006145">
    <property type="entry name" value="PsdUridine_synth_RsuA/RluA"/>
</dbReference>
<feature type="domain" description="Pseudouridine synthase RsuA/RluA-like" evidence="4">
    <location>
        <begin position="14"/>
        <end position="178"/>
    </location>
</feature>
<feature type="active site" evidence="2">
    <location>
        <position position="70"/>
    </location>
</feature>
<gene>
    <name evidence="5" type="ORF">UV59_C0008G0023</name>
</gene>
<dbReference type="GO" id="GO:0009982">
    <property type="term" value="F:pseudouridine synthase activity"/>
    <property type="evidence" value="ECO:0007669"/>
    <property type="project" value="InterPro"/>
</dbReference>
<comment type="catalytic activity">
    <reaction evidence="3">
        <text>a uridine in RNA = a pseudouridine in RNA</text>
        <dbReference type="Rhea" id="RHEA:48348"/>
        <dbReference type="Rhea" id="RHEA-COMP:12068"/>
        <dbReference type="Rhea" id="RHEA-COMP:12069"/>
        <dbReference type="ChEBI" id="CHEBI:65314"/>
        <dbReference type="ChEBI" id="CHEBI:65315"/>
    </reaction>
</comment>
<dbReference type="PROSITE" id="PS01129">
    <property type="entry name" value="PSI_RLU"/>
    <property type="match status" value="1"/>
</dbReference>
<dbReference type="InterPro" id="IPR006224">
    <property type="entry name" value="PsdUridine_synth_RluA-like_CS"/>
</dbReference>
<dbReference type="STRING" id="1618436.UV59_C0008G0023"/>
<proteinExistence type="inferred from homology"/>
<dbReference type="EMBL" id="LCFB01000008">
    <property type="protein sequence ID" value="KKS85330.1"/>
    <property type="molecule type" value="Genomic_DNA"/>
</dbReference>
<dbReference type="CDD" id="cd02869">
    <property type="entry name" value="PseudoU_synth_RluA_like"/>
    <property type="match status" value="1"/>
</dbReference>
<sequence>MDSPVYAVLYEDDHLLVINKPSGIIVNRADTVTTETVQDWIENKFRIKNLELRITDDDFRARSGIVHRIDKETSGCLIIAKDPESFYALQAAFKARTVKKTYIALVHGFLVPESGEINAPIARLPWNRERFGVVAAGKEAHTAYSVLDYYTDDQREYYTLVKLFPTTGRTHQLRVHLKYLGFPICGDYLYAGRKQQRKDRLWCPRVFLHAAEISFPHPKRKETITVTAPVTLDLQKVLAQLKKTQPEALT</sequence>
<comment type="similarity">
    <text evidence="1 3">Belongs to the pseudouridine synthase RluA family.</text>
</comment>
<organism evidence="5 6">
    <name type="scientific">Candidatus Gottesmanbacteria bacterium GW2011_GWA1_43_11</name>
    <dbReference type="NCBI Taxonomy" id="1618436"/>
    <lineage>
        <taxon>Bacteria</taxon>
        <taxon>Candidatus Gottesmaniibacteriota</taxon>
    </lineage>
</organism>
<dbReference type="GO" id="GO:0140098">
    <property type="term" value="F:catalytic activity, acting on RNA"/>
    <property type="evidence" value="ECO:0007669"/>
    <property type="project" value="UniProtKB-ARBA"/>
</dbReference>
<dbReference type="InterPro" id="IPR020103">
    <property type="entry name" value="PsdUridine_synth_cat_dom_sf"/>
</dbReference>
<evidence type="ECO:0000259" key="4">
    <source>
        <dbReference type="Pfam" id="PF00849"/>
    </source>
</evidence>
<accession>A0A0G1CHQ3</accession>
<name>A0A0G1CHQ3_9BACT</name>
<evidence type="ECO:0000256" key="1">
    <source>
        <dbReference type="ARBA" id="ARBA00010876"/>
    </source>
</evidence>
<dbReference type="InterPro" id="IPR050188">
    <property type="entry name" value="RluA_PseudoU_synthase"/>
</dbReference>
<dbReference type="Proteomes" id="UP000034543">
    <property type="component" value="Unassembled WGS sequence"/>
</dbReference>
<dbReference type="PATRIC" id="fig|1618436.3.peg.480"/>
<dbReference type="GO" id="GO:0003723">
    <property type="term" value="F:RNA binding"/>
    <property type="evidence" value="ECO:0007669"/>
    <property type="project" value="InterPro"/>
</dbReference>
<dbReference type="AlphaFoldDB" id="A0A0G1CHQ3"/>
<protein>
    <recommendedName>
        <fullName evidence="3">Pseudouridine synthase</fullName>
        <ecNumber evidence="3">5.4.99.-</ecNumber>
    </recommendedName>
</protein>
<dbReference type="NCBIfam" id="TIGR00005">
    <property type="entry name" value="rluA_subfam"/>
    <property type="match status" value="1"/>
</dbReference>
<dbReference type="EC" id="5.4.99.-" evidence="3"/>
<keyword evidence="3" id="KW-0413">Isomerase</keyword>
<comment type="function">
    <text evidence="3">Responsible for synthesis of pseudouridine from uracil.</text>
</comment>
<dbReference type="Pfam" id="PF00849">
    <property type="entry name" value="PseudoU_synth_2"/>
    <property type="match status" value="1"/>
</dbReference>
<dbReference type="PANTHER" id="PTHR21600">
    <property type="entry name" value="MITOCHONDRIAL RNA PSEUDOURIDINE SYNTHASE"/>
    <property type="match status" value="1"/>
</dbReference>
<comment type="caution">
    <text evidence="5">The sequence shown here is derived from an EMBL/GenBank/DDBJ whole genome shotgun (WGS) entry which is preliminary data.</text>
</comment>
<evidence type="ECO:0000256" key="3">
    <source>
        <dbReference type="RuleBase" id="RU362028"/>
    </source>
</evidence>
<dbReference type="Gene3D" id="3.30.2350.10">
    <property type="entry name" value="Pseudouridine synthase"/>
    <property type="match status" value="1"/>
</dbReference>
<evidence type="ECO:0000313" key="6">
    <source>
        <dbReference type="Proteomes" id="UP000034543"/>
    </source>
</evidence>
<dbReference type="GO" id="GO:0000455">
    <property type="term" value="P:enzyme-directed rRNA pseudouridine synthesis"/>
    <property type="evidence" value="ECO:0007669"/>
    <property type="project" value="TreeGrafter"/>
</dbReference>
<reference evidence="5 6" key="1">
    <citation type="journal article" date="2015" name="Nature">
        <title>rRNA introns, odd ribosomes, and small enigmatic genomes across a large radiation of phyla.</title>
        <authorList>
            <person name="Brown C.T."/>
            <person name="Hug L.A."/>
            <person name="Thomas B.C."/>
            <person name="Sharon I."/>
            <person name="Castelle C.J."/>
            <person name="Singh A."/>
            <person name="Wilkins M.J."/>
            <person name="Williams K.H."/>
            <person name="Banfield J.F."/>
        </authorList>
    </citation>
    <scope>NUCLEOTIDE SEQUENCE [LARGE SCALE GENOMIC DNA]</scope>
</reference>
<evidence type="ECO:0000256" key="2">
    <source>
        <dbReference type="PIRSR" id="PIRSR606225-1"/>
    </source>
</evidence>
<evidence type="ECO:0000313" key="5">
    <source>
        <dbReference type="EMBL" id="KKS85330.1"/>
    </source>
</evidence>